<feature type="domain" description="Beta-hexosaminidase bacterial type N-terminal" evidence="7">
    <location>
        <begin position="24"/>
        <end position="145"/>
    </location>
</feature>
<dbReference type="SUPFAM" id="SSF51445">
    <property type="entry name" value="(Trans)glycosidases"/>
    <property type="match status" value="1"/>
</dbReference>
<evidence type="ECO:0000256" key="1">
    <source>
        <dbReference type="ARBA" id="ARBA00006285"/>
    </source>
</evidence>
<dbReference type="Gene3D" id="3.20.20.80">
    <property type="entry name" value="Glycosidases"/>
    <property type="match status" value="1"/>
</dbReference>
<dbReference type="PANTHER" id="PTHR43678">
    <property type="entry name" value="PUTATIVE (AFU_ORTHOLOGUE AFUA_2G00640)-RELATED"/>
    <property type="match status" value="1"/>
</dbReference>
<feature type="signal peptide" evidence="5">
    <location>
        <begin position="1"/>
        <end position="19"/>
    </location>
</feature>
<sequence length="649" mass="73837">MKRIHSFIALLFISFFTHAQNTKPFVIPELREWKGSAGNFTISPKTIIVADASAKKVAQQFAADYKTMFRKTLQVKLGKEMKGGIYFTIDPAVLKEKGGEAYQVEIGEGVKVSANSAKGLYWATRTLLQMAEQSASFPKGKITDYPEYPLRGFMLDAGRKYFSMDFLKATVRLMSYYKMNTFQVHLNDNGFHKYHDFDWNKTQAAFRLESATYPGLAAKDGHYKKAEFRQLQLDALKQGVAIVPEIDAPAHTLAFAHYMPELGSGKYGMDHLDLFNPQTYTFMDGLFKEYLQGPDPVFVNEYVHIGTDEYSNKDSVVVEKFREFTDRYIRYVESFGKKAAVWGALTHARGKTPVKVKDVLMYCWYNGYAEPRDMISKGYDVVSVPDGFLYIVPAAGYYYDYLNIKSLYENWTPAVIGKEVFDEKHPQIRGGMFAVWNDHPGNGISYQDVYHRMFPAMQTLAVKMWVGKNTTVDFKGFNNQRTALSEAPGLNLLGRPAKAAKGVVFELKNPVQGRPLAQSLTDIGYNYRVHFDVMANDNPKGTLLFSSDHSKFYLSDPREGRLGFSRDGYDYRFNYTLPQGVKQHLTIEGTNEYTALFVNGKSVDSLKIITHPDDVKRKDKRQWVQTLVFPLKTAGKFTGTLHNLKVEFL</sequence>
<dbReference type="GO" id="GO:0005975">
    <property type="term" value="P:carbohydrate metabolic process"/>
    <property type="evidence" value="ECO:0007669"/>
    <property type="project" value="InterPro"/>
</dbReference>
<evidence type="ECO:0000256" key="3">
    <source>
        <dbReference type="ARBA" id="ARBA00023295"/>
    </source>
</evidence>
<dbReference type="Gene3D" id="3.30.379.10">
    <property type="entry name" value="Chitobiase/beta-hexosaminidase domain 2-like"/>
    <property type="match status" value="1"/>
</dbReference>
<dbReference type="RefSeq" id="WP_263037370.1">
    <property type="nucleotide sequence ID" value="NZ_JAOTPL010000005.1"/>
</dbReference>
<gene>
    <name evidence="8" type="ORF">OD355_05045</name>
</gene>
<keyword evidence="2" id="KW-0378">Hydrolase</keyword>
<keyword evidence="9" id="KW-1185">Reference proteome</keyword>
<dbReference type="AlphaFoldDB" id="A0AAE3LJL4"/>
<dbReference type="InterPro" id="IPR015882">
    <property type="entry name" value="HEX_bac_N"/>
</dbReference>
<comment type="similarity">
    <text evidence="1">Belongs to the glycosyl hydrolase 20 family.</text>
</comment>
<evidence type="ECO:0000256" key="5">
    <source>
        <dbReference type="SAM" id="SignalP"/>
    </source>
</evidence>
<comment type="caution">
    <text evidence="8">The sequence shown here is derived from an EMBL/GenBank/DDBJ whole genome shotgun (WGS) entry which is preliminary data.</text>
</comment>
<keyword evidence="3" id="KW-0326">Glycosidase</keyword>
<evidence type="ECO:0000313" key="9">
    <source>
        <dbReference type="Proteomes" id="UP001209317"/>
    </source>
</evidence>
<evidence type="ECO:0000259" key="6">
    <source>
        <dbReference type="Pfam" id="PF00728"/>
    </source>
</evidence>
<evidence type="ECO:0000256" key="4">
    <source>
        <dbReference type="PIRSR" id="PIRSR625705-1"/>
    </source>
</evidence>
<dbReference type="Proteomes" id="UP001209317">
    <property type="component" value="Unassembled WGS sequence"/>
</dbReference>
<evidence type="ECO:0000313" key="8">
    <source>
        <dbReference type="EMBL" id="MCU7693882.1"/>
    </source>
</evidence>
<reference evidence="8" key="1">
    <citation type="submission" date="2022-10" db="EMBL/GenBank/DDBJ databases">
        <authorList>
            <person name="Kim H.S."/>
            <person name="Kim J.-S."/>
            <person name="Suh M.K."/>
            <person name="Eom M.K."/>
            <person name="Lee J.-S."/>
        </authorList>
    </citation>
    <scope>NUCLEOTIDE SEQUENCE</scope>
    <source>
        <strain evidence="8">LIP-5</strain>
    </source>
</reference>
<feature type="domain" description="Glycoside hydrolase family 20 catalytic" evidence="6">
    <location>
        <begin position="148"/>
        <end position="467"/>
    </location>
</feature>
<evidence type="ECO:0000259" key="7">
    <source>
        <dbReference type="Pfam" id="PF02838"/>
    </source>
</evidence>
<dbReference type="PRINTS" id="PR00738">
    <property type="entry name" value="GLHYDRLASE20"/>
</dbReference>
<dbReference type="Pfam" id="PF00728">
    <property type="entry name" value="Glyco_hydro_20"/>
    <property type="match status" value="1"/>
</dbReference>
<dbReference type="GO" id="GO:0004563">
    <property type="term" value="F:beta-N-acetylhexosaminidase activity"/>
    <property type="evidence" value="ECO:0007669"/>
    <property type="project" value="InterPro"/>
</dbReference>
<proteinExistence type="inferred from homology"/>
<dbReference type="InterPro" id="IPR025705">
    <property type="entry name" value="Beta_hexosaminidase_sua/sub"/>
</dbReference>
<dbReference type="EMBL" id="JAOTPL010000005">
    <property type="protein sequence ID" value="MCU7693882.1"/>
    <property type="molecule type" value="Genomic_DNA"/>
</dbReference>
<evidence type="ECO:0000256" key="2">
    <source>
        <dbReference type="ARBA" id="ARBA00022801"/>
    </source>
</evidence>
<dbReference type="InterPro" id="IPR015883">
    <property type="entry name" value="Glyco_hydro_20_cat"/>
</dbReference>
<name>A0AAE3LJL4_9BACT</name>
<dbReference type="InterPro" id="IPR017853">
    <property type="entry name" value="GH"/>
</dbReference>
<keyword evidence="5" id="KW-0732">Signal</keyword>
<dbReference type="CDD" id="cd06564">
    <property type="entry name" value="GH20_DspB_LnbB-like"/>
    <property type="match status" value="1"/>
</dbReference>
<protein>
    <submittedName>
        <fullName evidence="8">Family 20 glycosylhydrolase</fullName>
    </submittedName>
</protein>
<feature type="active site" description="Proton donor" evidence="4">
    <location>
        <position position="309"/>
    </location>
</feature>
<feature type="chain" id="PRO_5042282782" evidence="5">
    <location>
        <begin position="20"/>
        <end position="649"/>
    </location>
</feature>
<dbReference type="InterPro" id="IPR052764">
    <property type="entry name" value="GH20_Enzymes"/>
</dbReference>
<dbReference type="InterPro" id="IPR029018">
    <property type="entry name" value="Hex-like_dom2"/>
</dbReference>
<dbReference type="Pfam" id="PF02838">
    <property type="entry name" value="Glyco_hydro_20b"/>
    <property type="match status" value="1"/>
</dbReference>
<accession>A0AAE3LJL4</accession>
<organism evidence="8 9">
    <name type="scientific">Haoranjiania flava</name>
    <dbReference type="NCBI Taxonomy" id="1856322"/>
    <lineage>
        <taxon>Bacteria</taxon>
        <taxon>Pseudomonadati</taxon>
        <taxon>Bacteroidota</taxon>
        <taxon>Chitinophagia</taxon>
        <taxon>Chitinophagales</taxon>
        <taxon>Chitinophagaceae</taxon>
        <taxon>Haoranjiania</taxon>
    </lineage>
</organism>
<dbReference type="SUPFAM" id="SSF55545">
    <property type="entry name" value="beta-N-acetylhexosaminidase-like domain"/>
    <property type="match status" value="1"/>
</dbReference>
<dbReference type="PANTHER" id="PTHR43678:SF1">
    <property type="entry name" value="BETA-N-ACETYLHEXOSAMINIDASE"/>
    <property type="match status" value="1"/>
</dbReference>